<comment type="domain">
    <text evidence="6">The jas domain is required for interaction with COI1.</text>
</comment>
<name>A0A0E0M794_ORYPU</name>
<dbReference type="PROSITE" id="PS51320">
    <property type="entry name" value="TIFY"/>
    <property type="match status" value="1"/>
</dbReference>
<dbReference type="Pfam" id="PF09425">
    <property type="entry name" value="Jas_motif"/>
    <property type="match status" value="1"/>
</dbReference>
<evidence type="ECO:0000313" key="8">
    <source>
        <dbReference type="EnsemblPlants" id="OPUNC10G07460.1"/>
    </source>
</evidence>
<dbReference type="GO" id="GO:0031347">
    <property type="term" value="P:regulation of defense response"/>
    <property type="evidence" value="ECO:0007669"/>
    <property type="project" value="UniProtKB-UniRule"/>
</dbReference>
<dbReference type="Proteomes" id="UP000026962">
    <property type="component" value="Chromosome 10"/>
</dbReference>
<organism evidence="8">
    <name type="scientific">Oryza punctata</name>
    <name type="common">Red rice</name>
    <dbReference type="NCBI Taxonomy" id="4537"/>
    <lineage>
        <taxon>Eukaryota</taxon>
        <taxon>Viridiplantae</taxon>
        <taxon>Streptophyta</taxon>
        <taxon>Embryophyta</taxon>
        <taxon>Tracheophyta</taxon>
        <taxon>Spermatophyta</taxon>
        <taxon>Magnoliopsida</taxon>
        <taxon>Liliopsida</taxon>
        <taxon>Poales</taxon>
        <taxon>Poaceae</taxon>
        <taxon>BOP clade</taxon>
        <taxon>Oryzoideae</taxon>
        <taxon>Oryzeae</taxon>
        <taxon>Oryzinae</taxon>
        <taxon>Oryza</taxon>
    </lineage>
</organism>
<reference evidence="8" key="1">
    <citation type="submission" date="2015-04" db="UniProtKB">
        <authorList>
            <consortium name="EnsemblPlants"/>
        </authorList>
    </citation>
    <scope>IDENTIFICATION</scope>
</reference>
<evidence type="ECO:0000256" key="3">
    <source>
        <dbReference type="ARBA" id="ARBA00022843"/>
    </source>
</evidence>
<keyword evidence="5" id="KW-0804">Transcription</keyword>
<keyword evidence="6" id="KW-0539">Nucleus</keyword>
<dbReference type="SMART" id="SM00979">
    <property type="entry name" value="TIFY"/>
    <property type="match status" value="1"/>
</dbReference>
<evidence type="ECO:0000259" key="7">
    <source>
        <dbReference type="PROSITE" id="PS51320"/>
    </source>
</evidence>
<dbReference type="HOGENOM" id="CLU_051749_3_0_1"/>
<dbReference type="InterPro" id="IPR010399">
    <property type="entry name" value="Tify_dom"/>
</dbReference>
<dbReference type="eggNOG" id="ENOG502R4B9">
    <property type="taxonomic scope" value="Eukaryota"/>
</dbReference>
<evidence type="ECO:0000313" key="9">
    <source>
        <dbReference type="Proteomes" id="UP000026962"/>
    </source>
</evidence>
<sequence>MAAAGSSSSSSRFAVTCGLLSQYMRERQQPPVTLLEAVAEEVEGEDDRTMQLFPPRAAAAVATPSAGTATAPLTIFYDGRVVVFDDVPAEKAAELMRMAGSACSPAPPAPKPVQPAHAAALPEMPIARKASLQRFLQKRKHRITTTSDPYKKAAVASPPPEKSFAAAAVVPVKDEPATWLGL</sequence>
<comment type="subcellular location">
    <subcellularLocation>
        <location evidence="6">Nucleus</location>
    </subcellularLocation>
</comment>
<dbReference type="GO" id="GO:0005634">
    <property type="term" value="C:nucleus"/>
    <property type="evidence" value="ECO:0007669"/>
    <property type="project" value="UniProtKB-SubCell"/>
</dbReference>
<dbReference type="InterPro" id="IPR040390">
    <property type="entry name" value="TIFY/JAZ"/>
</dbReference>
<protein>
    <recommendedName>
        <fullName evidence="6">Protein TIFY</fullName>
    </recommendedName>
    <alternativeName>
        <fullName evidence="6">Jasmonate ZIM domain-containing protein</fullName>
    </alternativeName>
</protein>
<dbReference type="PANTHER" id="PTHR33077">
    <property type="entry name" value="PROTEIN TIFY 4A-RELATED-RELATED"/>
    <property type="match status" value="1"/>
</dbReference>
<evidence type="ECO:0000256" key="1">
    <source>
        <dbReference type="ARBA" id="ARBA00008614"/>
    </source>
</evidence>
<reference evidence="8" key="2">
    <citation type="submission" date="2018-05" db="EMBL/GenBank/DDBJ databases">
        <title>OpunRS2 (Oryza punctata Reference Sequence Version 2).</title>
        <authorList>
            <person name="Zhang J."/>
            <person name="Kudrna D."/>
            <person name="Lee S."/>
            <person name="Talag J."/>
            <person name="Welchert J."/>
            <person name="Wing R.A."/>
        </authorList>
    </citation>
    <scope>NUCLEOTIDE SEQUENCE [LARGE SCALE GENOMIC DNA]</scope>
</reference>
<evidence type="ECO:0000256" key="2">
    <source>
        <dbReference type="ARBA" id="ARBA00022819"/>
    </source>
</evidence>
<keyword evidence="2 6" id="KW-1184">Jasmonic acid signaling pathway</keyword>
<evidence type="ECO:0000256" key="6">
    <source>
        <dbReference type="RuleBase" id="RU369065"/>
    </source>
</evidence>
<dbReference type="STRING" id="4537.A0A0E0M794"/>
<accession>A0A0E0M794</accession>
<dbReference type="InterPro" id="IPR018467">
    <property type="entry name" value="CCT_CS"/>
</dbReference>
<dbReference type="OMA" id="IFYEGRM"/>
<comment type="similarity">
    <text evidence="1 6">Belongs to the TIFY/JAZ family.</text>
</comment>
<dbReference type="PANTHER" id="PTHR33077:SF52">
    <property type="entry name" value="PROTEIN TIFY 11D"/>
    <property type="match status" value="1"/>
</dbReference>
<keyword evidence="9" id="KW-1185">Reference proteome</keyword>
<proteinExistence type="inferred from homology"/>
<comment type="function">
    <text evidence="6">Repressor of jasmonate responses.</text>
</comment>
<keyword evidence="3" id="KW-0832">Ubl conjugation</keyword>
<dbReference type="EnsemblPlants" id="OPUNC10G07460.1">
    <property type="protein sequence ID" value="OPUNC10G07460.1"/>
    <property type="gene ID" value="OPUNC10G07460"/>
</dbReference>
<evidence type="ECO:0000256" key="4">
    <source>
        <dbReference type="ARBA" id="ARBA00023015"/>
    </source>
</evidence>
<dbReference type="AlphaFoldDB" id="A0A0E0M794"/>
<feature type="domain" description="Tify" evidence="7">
    <location>
        <begin position="66"/>
        <end position="101"/>
    </location>
</feature>
<dbReference type="GO" id="GO:0009611">
    <property type="term" value="P:response to wounding"/>
    <property type="evidence" value="ECO:0007669"/>
    <property type="project" value="UniProtKB-UniRule"/>
</dbReference>
<evidence type="ECO:0000256" key="5">
    <source>
        <dbReference type="ARBA" id="ARBA00023163"/>
    </source>
</evidence>
<dbReference type="Pfam" id="PF06200">
    <property type="entry name" value="tify"/>
    <property type="match status" value="1"/>
</dbReference>
<dbReference type="GO" id="GO:2000022">
    <property type="term" value="P:regulation of jasmonic acid mediated signaling pathway"/>
    <property type="evidence" value="ECO:0007669"/>
    <property type="project" value="UniProtKB-UniRule"/>
</dbReference>
<keyword evidence="4" id="KW-0805">Transcription regulation</keyword>
<dbReference type="Gramene" id="OPUNC10G07460.1">
    <property type="protein sequence ID" value="OPUNC10G07460.1"/>
    <property type="gene ID" value="OPUNC10G07460"/>
</dbReference>